<evidence type="ECO:0000313" key="1">
    <source>
        <dbReference type="EMBL" id="KAK9689238.1"/>
    </source>
</evidence>
<protein>
    <submittedName>
        <fullName evidence="1">Uncharacterized protein</fullName>
    </submittedName>
</protein>
<keyword evidence="2" id="KW-1185">Reference proteome</keyword>
<accession>A0AAW1IIB5</accession>
<proteinExistence type="predicted"/>
<sequence length="113" mass="12589">MKCINLNSPTTQLLSFGKHNRLNCKPTTNHVFWVFSSNSIINKKRCGVSNNIVSQVHTFNVDAFPASFTTLAVVVKPPNTSVLLLTSSVHLFVHHNELCCATNNNQEIPARRI</sequence>
<dbReference type="AlphaFoldDB" id="A0AAW1IIB5"/>
<organism evidence="1 2">
    <name type="scientific">Saponaria officinalis</name>
    <name type="common">Common soapwort</name>
    <name type="synonym">Lychnis saponaria</name>
    <dbReference type="NCBI Taxonomy" id="3572"/>
    <lineage>
        <taxon>Eukaryota</taxon>
        <taxon>Viridiplantae</taxon>
        <taxon>Streptophyta</taxon>
        <taxon>Embryophyta</taxon>
        <taxon>Tracheophyta</taxon>
        <taxon>Spermatophyta</taxon>
        <taxon>Magnoliopsida</taxon>
        <taxon>eudicotyledons</taxon>
        <taxon>Gunneridae</taxon>
        <taxon>Pentapetalae</taxon>
        <taxon>Caryophyllales</taxon>
        <taxon>Caryophyllaceae</taxon>
        <taxon>Caryophylleae</taxon>
        <taxon>Saponaria</taxon>
    </lineage>
</organism>
<evidence type="ECO:0000313" key="2">
    <source>
        <dbReference type="Proteomes" id="UP001443914"/>
    </source>
</evidence>
<dbReference type="Proteomes" id="UP001443914">
    <property type="component" value="Unassembled WGS sequence"/>
</dbReference>
<name>A0AAW1IIB5_SAPOF</name>
<reference evidence="1" key="1">
    <citation type="submission" date="2024-03" db="EMBL/GenBank/DDBJ databases">
        <title>WGS assembly of Saponaria officinalis var. Norfolk2.</title>
        <authorList>
            <person name="Jenkins J."/>
            <person name="Shu S."/>
            <person name="Grimwood J."/>
            <person name="Barry K."/>
            <person name="Goodstein D."/>
            <person name="Schmutz J."/>
            <person name="Leebens-Mack J."/>
            <person name="Osbourn A."/>
        </authorList>
    </citation>
    <scope>NUCLEOTIDE SEQUENCE [LARGE SCALE GENOMIC DNA]</scope>
    <source>
        <strain evidence="1">JIC</strain>
    </source>
</reference>
<gene>
    <name evidence="1" type="ORF">RND81_09G045500</name>
</gene>
<comment type="caution">
    <text evidence="1">The sequence shown here is derived from an EMBL/GenBank/DDBJ whole genome shotgun (WGS) entry which is preliminary data.</text>
</comment>
<dbReference type="EMBL" id="JBDFQZ010000009">
    <property type="protein sequence ID" value="KAK9689238.1"/>
    <property type="molecule type" value="Genomic_DNA"/>
</dbReference>